<dbReference type="InterPro" id="IPR004484">
    <property type="entry name" value="CbiA/CobB_synth"/>
</dbReference>
<proteinExistence type="inferred from homology"/>
<name>A0A318TMQ0_9BRAD</name>
<comment type="pathway">
    <text evidence="9">Cofactor biosynthesis; adenosylcobalamin biosynthesis; cob(II)yrinate a,c-diamide from precorrin-2 (aerobic route): step 9/10.</text>
</comment>
<feature type="active site" description="Nucleophile" evidence="9">
    <location>
        <position position="336"/>
    </location>
</feature>
<comment type="cofactor">
    <cofactor evidence="1 9">
        <name>Mg(2+)</name>
        <dbReference type="ChEBI" id="CHEBI:18420"/>
    </cofactor>
</comment>
<dbReference type="NCBIfam" id="TIGR00379">
    <property type="entry name" value="cobB"/>
    <property type="match status" value="1"/>
</dbReference>
<keyword evidence="7 9" id="KW-0460">Magnesium</keyword>
<dbReference type="NCBIfam" id="NF002204">
    <property type="entry name" value="PRK01077.1"/>
    <property type="match status" value="1"/>
</dbReference>
<dbReference type="InterPro" id="IPR027417">
    <property type="entry name" value="P-loop_NTPase"/>
</dbReference>
<evidence type="ECO:0000313" key="12">
    <source>
        <dbReference type="EMBL" id="PYF03135.1"/>
    </source>
</evidence>
<dbReference type="PROSITE" id="PS51274">
    <property type="entry name" value="GATASE_COBBQ"/>
    <property type="match status" value="1"/>
</dbReference>
<dbReference type="Pfam" id="PF07685">
    <property type="entry name" value="GATase_3"/>
    <property type="match status" value="1"/>
</dbReference>
<evidence type="ECO:0000256" key="8">
    <source>
        <dbReference type="ARBA" id="ARBA00022962"/>
    </source>
</evidence>
<dbReference type="Proteomes" id="UP000248148">
    <property type="component" value="Unassembled WGS sequence"/>
</dbReference>
<dbReference type="PANTHER" id="PTHR43873">
    <property type="entry name" value="COBYRINATE A,C-DIAMIDE SYNTHASE"/>
    <property type="match status" value="1"/>
</dbReference>
<keyword evidence="5 9" id="KW-0547">Nucleotide-binding</keyword>
<keyword evidence="6 9" id="KW-0067">ATP-binding</keyword>
<keyword evidence="8 9" id="KW-0315">Glutamine amidotransferase</keyword>
<keyword evidence="3 9" id="KW-0169">Cobalamin biosynthesis</keyword>
<evidence type="ECO:0000259" key="10">
    <source>
        <dbReference type="Pfam" id="PF01656"/>
    </source>
</evidence>
<evidence type="ECO:0000256" key="7">
    <source>
        <dbReference type="ARBA" id="ARBA00022842"/>
    </source>
</evidence>
<dbReference type="GO" id="GO:0005524">
    <property type="term" value="F:ATP binding"/>
    <property type="evidence" value="ECO:0007669"/>
    <property type="project" value="UniProtKB-UniRule"/>
</dbReference>
<feature type="domain" description="CobB/CobQ-like glutamine amidotransferase" evidence="11">
    <location>
        <begin position="254"/>
        <end position="444"/>
    </location>
</feature>
<keyword evidence="4 9" id="KW-0436">Ligase</keyword>
<comment type="similarity">
    <text evidence="9">Belongs to the CobB/CbiA family.</text>
</comment>
<dbReference type="InterPro" id="IPR011698">
    <property type="entry name" value="GATase_3"/>
</dbReference>
<dbReference type="HAMAP" id="MF_00027">
    <property type="entry name" value="CobB_CbiA"/>
    <property type="match status" value="1"/>
</dbReference>
<dbReference type="UniPathway" id="UPA00148">
    <property type="reaction ID" value="UER00220"/>
</dbReference>
<comment type="function">
    <text evidence="9">Catalyzes the ATP-dependent amidation of the two carboxylate groups at positions a and c of hydrogenobyrinate, using either L-glutamine or ammonia as the nitrogen source.</text>
</comment>
<dbReference type="Pfam" id="PF01656">
    <property type="entry name" value="CbiA"/>
    <property type="match status" value="1"/>
</dbReference>
<feature type="site" description="Increases nucleophilicity of active site Cys" evidence="9">
    <location>
        <position position="438"/>
    </location>
</feature>
<comment type="catalytic activity">
    <reaction evidence="9">
        <text>hydrogenobyrinate + 2 L-glutamine + 2 ATP + 2 H2O = hydrogenobyrinate a,c-diamide + 2 L-glutamate + 2 ADP + 2 phosphate + 2 H(+)</text>
        <dbReference type="Rhea" id="RHEA:12544"/>
        <dbReference type="ChEBI" id="CHEBI:15377"/>
        <dbReference type="ChEBI" id="CHEBI:15378"/>
        <dbReference type="ChEBI" id="CHEBI:29985"/>
        <dbReference type="ChEBI" id="CHEBI:30616"/>
        <dbReference type="ChEBI" id="CHEBI:43474"/>
        <dbReference type="ChEBI" id="CHEBI:58359"/>
        <dbReference type="ChEBI" id="CHEBI:77873"/>
        <dbReference type="ChEBI" id="CHEBI:77874"/>
        <dbReference type="ChEBI" id="CHEBI:456216"/>
        <dbReference type="EC" id="6.3.5.9"/>
    </reaction>
</comment>
<dbReference type="GO" id="GO:0043802">
    <property type="term" value="F:hydrogenobyrinic acid a,c-diamide synthase (glutamine-hydrolysing) activity"/>
    <property type="evidence" value="ECO:0007669"/>
    <property type="project" value="UniProtKB-UniRule"/>
</dbReference>
<dbReference type="SUPFAM" id="SSF52317">
    <property type="entry name" value="Class I glutamine amidotransferase-like"/>
    <property type="match status" value="1"/>
</dbReference>
<dbReference type="Gene3D" id="3.40.50.300">
    <property type="entry name" value="P-loop containing nucleotide triphosphate hydrolases"/>
    <property type="match status" value="2"/>
</dbReference>
<dbReference type="EMBL" id="QJTI01000008">
    <property type="protein sequence ID" value="PYF03135.1"/>
    <property type="molecule type" value="Genomic_DNA"/>
</dbReference>
<evidence type="ECO:0000256" key="3">
    <source>
        <dbReference type="ARBA" id="ARBA00022573"/>
    </source>
</evidence>
<dbReference type="RefSeq" id="WP_430694766.1">
    <property type="nucleotide sequence ID" value="NZ_QJTI01000008.1"/>
</dbReference>
<dbReference type="InterPro" id="IPR029062">
    <property type="entry name" value="Class_I_gatase-like"/>
</dbReference>
<evidence type="ECO:0000256" key="1">
    <source>
        <dbReference type="ARBA" id="ARBA00001946"/>
    </source>
</evidence>
<dbReference type="SUPFAM" id="SSF52540">
    <property type="entry name" value="P-loop containing nucleoside triphosphate hydrolases"/>
    <property type="match status" value="1"/>
</dbReference>
<dbReference type="GO" id="GO:0009236">
    <property type="term" value="P:cobalamin biosynthetic process"/>
    <property type="evidence" value="ECO:0007669"/>
    <property type="project" value="UniProtKB-UniRule"/>
</dbReference>
<gene>
    <name evidence="9" type="primary">cobB</name>
    <name evidence="12" type="ORF">BJ122_10864</name>
</gene>
<comment type="miscellaneous">
    <text evidence="9">The a and c carboxylates of hydrogenobyrinate are activated for nucleophilic attack via formation of a phosphorylated intermediate by ATP. CobB catalyzes first the amidation of the c-carboxylate, and then that of the a-carboxylate.</text>
</comment>
<evidence type="ECO:0000256" key="5">
    <source>
        <dbReference type="ARBA" id="ARBA00022741"/>
    </source>
</evidence>
<evidence type="ECO:0000313" key="13">
    <source>
        <dbReference type="Proteomes" id="UP000248148"/>
    </source>
</evidence>
<evidence type="ECO:0000256" key="6">
    <source>
        <dbReference type="ARBA" id="ARBA00022840"/>
    </source>
</evidence>
<organism evidence="12 13">
    <name type="scientific">Rhodopseudomonas faecalis</name>
    <dbReference type="NCBI Taxonomy" id="99655"/>
    <lineage>
        <taxon>Bacteria</taxon>
        <taxon>Pseudomonadati</taxon>
        <taxon>Pseudomonadota</taxon>
        <taxon>Alphaproteobacteria</taxon>
        <taxon>Hyphomicrobiales</taxon>
        <taxon>Nitrobacteraceae</taxon>
        <taxon>Rhodopseudomonas</taxon>
    </lineage>
</organism>
<evidence type="ECO:0000256" key="4">
    <source>
        <dbReference type="ARBA" id="ARBA00022598"/>
    </source>
</evidence>
<dbReference type="EC" id="6.3.5.9" evidence="9"/>
<evidence type="ECO:0000259" key="11">
    <source>
        <dbReference type="Pfam" id="PF07685"/>
    </source>
</evidence>
<comment type="domain">
    <text evidence="9">Comprises of two domains. The C-terminal domain contains the binding site for glutamine and catalyzes the hydrolysis of this substrate to glutamate and ammonia. The N-terminal domain is anticipated to bind ATP and hydrogenobyrinate and catalyzes the ultimate synthesis of the diamide product. The ammonia produced via the glutaminase domain is probably translocated to the adjacent domain via a molecular tunnel, where it reacts with an activated intermediate.</text>
</comment>
<comment type="caution">
    <text evidence="12">The sequence shown here is derived from an EMBL/GenBank/DDBJ whole genome shotgun (WGS) entry which is preliminary data.</text>
</comment>
<comment type="similarity">
    <text evidence="2">Belongs to the CobB/CobQ family. CobQ subfamily.</text>
</comment>
<dbReference type="AlphaFoldDB" id="A0A318TMQ0"/>
<protein>
    <recommendedName>
        <fullName evidence="9">Hydrogenobyrinate a,c-diamide synthase</fullName>
        <ecNumber evidence="9">6.3.5.9</ecNumber>
    </recommendedName>
    <alternativeName>
        <fullName evidence="9">Hydrogenobyrinic acid a,c-diamide synthase</fullName>
    </alternativeName>
</protein>
<sequence length="447" mass="46437">MSATNPAHSPRGLIIAAAGSSSGKTTVTLGLLAALRRRGCAVQPYKCGPDYIDPAFHTVAAGRPSFNLDSWALPQADLAAQLCHGLDADLCIAEGVMGLFDGVAKVGACGHGSTADIAAATGWPVVLVIDVKGMAQSAAAIALGCARYRDDVTVAGVILNKVAGSRHAALANDGFARIGIPVIGALQRDPALTIPERHLGLLQAEEDAELALRLDALANAIARDVDLDELQAAAQPAQLSAVPSARPMPPPGQRIALARDAAFSFVYPHLLAGWRDAGAEIVPFSPLADQAPDPSCDVAWLPGGYPELHAGRLAAATRFLGGLRRFADDKPVHGECGGYMTLGAGLIDAAGHRHAMAGLLGLETDFAQRRLHLGYRTARLLAPLPGFGAGGRLRGHEFHYARVIAQPDDALAEIHDANGELTAETGSRRGHVTGSFFHLIAADRSAA</sequence>
<dbReference type="PANTHER" id="PTHR43873:SF1">
    <property type="entry name" value="COBYRINATE A,C-DIAMIDE SYNTHASE"/>
    <property type="match status" value="1"/>
</dbReference>
<accession>A0A318TMQ0</accession>
<dbReference type="CDD" id="cd05388">
    <property type="entry name" value="CobB_N"/>
    <property type="match status" value="1"/>
</dbReference>
<evidence type="ECO:0000256" key="9">
    <source>
        <dbReference type="HAMAP-Rule" id="MF_00027"/>
    </source>
</evidence>
<reference evidence="12 13" key="1">
    <citation type="submission" date="2018-06" db="EMBL/GenBank/DDBJ databases">
        <title>Genomic Encyclopedia of Archaeal and Bacterial Type Strains, Phase II (KMG-II): from individual species to whole genera.</title>
        <authorList>
            <person name="Goeker M."/>
        </authorList>
    </citation>
    <scope>NUCLEOTIDE SEQUENCE [LARGE SCALE GENOMIC DNA]</scope>
    <source>
        <strain evidence="12 13">JCM 11668</strain>
    </source>
</reference>
<feature type="domain" description="CobQ/CobB/MinD/ParA nucleotide binding" evidence="10">
    <location>
        <begin position="14"/>
        <end position="199"/>
    </location>
</feature>
<evidence type="ECO:0000256" key="2">
    <source>
        <dbReference type="ARBA" id="ARBA00006205"/>
    </source>
</evidence>
<keyword evidence="13" id="KW-1185">Reference proteome</keyword>
<dbReference type="GO" id="GO:0042242">
    <property type="term" value="F:cobyrinic acid a,c-diamide synthase activity"/>
    <property type="evidence" value="ECO:0007669"/>
    <property type="project" value="InterPro"/>
</dbReference>
<dbReference type="InterPro" id="IPR002586">
    <property type="entry name" value="CobQ/CobB/MinD/ParA_Nub-bd_dom"/>
</dbReference>
<dbReference type="Gene3D" id="3.40.50.880">
    <property type="match status" value="1"/>
</dbReference>